<evidence type="ECO:0000313" key="1">
    <source>
        <dbReference type="EMBL" id="TSD14062.1"/>
    </source>
</evidence>
<evidence type="ECO:0000313" key="2">
    <source>
        <dbReference type="Proteomes" id="UP000319894"/>
    </source>
</evidence>
<dbReference type="OrthoDB" id="165303at2157"/>
<keyword evidence="2" id="KW-1185">Reference proteome</keyword>
<dbReference type="Proteomes" id="UP000319894">
    <property type="component" value="Unassembled WGS sequence"/>
</dbReference>
<sequence length="64" mass="7051">MAIRGPTGVSALDRLRDRLTETVSRCPECGCDDAEWRCETDGGRVRYERTCPSCGATADRTVDL</sequence>
<accession>A0A554N9M8</accession>
<evidence type="ECO:0008006" key="3">
    <source>
        <dbReference type="Google" id="ProtNLM"/>
    </source>
</evidence>
<dbReference type="InterPro" id="IPR049696">
    <property type="entry name" value="HVO_0649-like"/>
</dbReference>
<gene>
    <name evidence="1" type="ORF">DP107_10510</name>
</gene>
<reference evidence="1 2" key="1">
    <citation type="submission" date="2018-06" db="EMBL/GenBank/DDBJ databases">
        <title>Natronomonas sp. F16-60 a new haloarchaeon isolated from a solar saltern of Isla Cristina, Huelva, Spain.</title>
        <authorList>
            <person name="Duran-Viseras A."/>
            <person name="Sanchez-Porro C."/>
            <person name="Ventosa A."/>
        </authorList>
    </citation>
    <scope>NUCLEOTIDE SEQUENCE [LARGE SCALE GENOMIC DNA]</scope>
    <source>
        <strain evidence="1 2">F16-60</strain>
    </source>
</reference>
<organism evidence="1 2">
    <name type="scientific">Haloglomus irregulare</name>
    <dbReference type="NCBI Taxonomy" id="2234134"/>
    <lineage>
        <taxon>Archaea</taxon>
        <taxon>Methanobacteriati</taxon>
        <taxon>Methanobacteriota</taxon>
        <taxon>Stenosarchaea group</taxon>
        <taxon>Halobacteria</taxon>
        <taxon>Halobacteriales</taxon>
        <taxon>Natronomonadaceae</taxon>
        <taxon>Haloglomus</taxon>
    </lineage>
</organism>
<dbReference type="InParanoid" id="A0A554N9M8"/>
<dbReference type="AlphaFoldDB" id="A0A554N9M8"/>
<protein>
    <recommendedName>
        <fullName evidence="3">Small CPxCG-related zinc finger protein</fullName>
    </recommendedName>
</protein>
<proteinExistence type="predicted"/>
<comment type="caution">
    <text evidence="1">The sequence shown here is derived from an EMBL/GenBank/DDBJ whole genome shotgun (WGS) entry which is preliminary data.</text>
</comment>
<name>A0A554N9M8_9EURY</name>
<dbReference type="EMBL" id="QMDX01000005">
    <property type="protein sequence ID" value="TSD14062.1"/>
    <property type="molecule type" value="Genomic_DNA"/>
</dbReference>
<dbReference type="RefSeq" id="WP_144262114.1">
    <property type="nucleotide sequence ID" value="NZ_QMDX01000005.1"/>
</dbReference>
<dbReference type="NCBIfam" id="NF041911">
    <property type="entry name" value="HVO_0649"/>
    <property type="match status" value="1"/>
</dbReference>